<keyword evidence="2" id="KW-1185">Reference proteome</keyword>
<evidence type="ECO:0000313" key="1">
    <source>
        <dbReference type="EMBL" id="AIF82989.1"/>
    </source>
</evidence>
<dbReference type="EMBL" id="CP007174">
    <property type="protein sequence ID" value="AIF82989.1"/>
    <property type="molecule type" value="Genomic_DNA"/>
</dbReference>
<dbReference type="eggNOG" id="arCOG11442">
    <property type="taxonomic scope" value="Archaea"/>
</dbReference>
<protein>
    <submittedName>
        <fullName evidence="1">Uncharacterized protein</fullName>
    </submittedName>
</protein>
<reference evidence="1 2" key="1">
    <citation type="journal article" date="2014" name="PLoS ONE">
        <title>Genome Sequence of Candidatus Nitrososphaera evergladensis from Group I.1b Enriched from Everglades Soil Reveals Novel Genomic Features of the Ammonia-Oxidizing Archaea.</title>
        <authorList>
            <person name="Zhalnina K.V."/>
            <person name="Dias R."/>
            <person name="Leonard M.T."/>
            <person name="Dorr de Quadros P."/>
            <person name="Camargo F.A."/>
            <person name="Drew J.C."/>
            <person name="Farmerie W.G."/>
            <person name="Daroub S.H."/>
            <person name="Triplett E.W."/>
        </authorList>
    </citation>
    <scope>NUCLEOTIDE SEQUENCE [LARGE SCALE GENOMIC DNA]</scope>
    <source>
        <strain evidence="1 2">SR1</strain>
    </source>
</reference>
<dbReference type="AlphaFoldDB" id="A0A075MUK1"/>
<dbReference type="Proteomes" id="UP000028194">
    <property type="component" value="Chromosome"/>
</dbReference>
<evidence type="ECO:0000313" key="2">
    <source>
        <dbReference type="Proteomes" id="UP000028194"/>
    </source>
</evidence>
<name>A0A075MUK1_9ARCH</name>
<organism evidence="1 2">
    <name type="scientific">Candidatus Nitrososphaera evergladensis SR1</name>
    <dbReference type="NCBI Taxonomy" id="1459636"/>
    <lineage>
        <taxon>Archaea</taxon>
        <taxon>Nitrososphaerota</taxon>
        <taxon>Nitrososphaeria</taxon>
        <taxon>Nitrososphaerales</taxon>
        <taxon>Nitrososphaeraceae</taxon>
        <taxon>Nitrososphaera</taxon>
    </lineage>
</organism>
<dbReference type="STRING" id="1459636.NTE_00913"/>
<gene>
    <name evidence="1" type="ORF">NTE_00913</name>
</gene>
<dbReference type="KEGG" id="nev:NTE_00913"/>
<dbReference type="HOGENOM" id="CLU_1709038_0_0_2"/>
<sequence>MAANVNLEQPNENSIVSDKEMIRSLIASVIQMGKDRGYEVIENHDLGAGSVHAVWNFKHGSESIPDLRLGFICLTDTSAFVINEAIARAMLNLVDKLVLIVPSEAMTKQVKDAIESMPDRSILQLRKYITVLTPSTLVSKSEIQSRDSATEVL</sequence>
<proteinExistence type="predicted"/>
<accession>A0A075MUK1</accession>